<dbReference type="GO" id="GO:0015979">
    <property type="term" value="P:photosynthesis"/>
    <property type="evidence" value="ECO:0007669"/>
    <property type="project" value="InterPro"/>
</dbReference>
<dbReference type="InterPro" id="IPR044166">
    <property type="entry name" value="FTRV"/>
</dbReference>
<dbReference type="PANTHER" id="PTHR46937">
    <property type="entry name" value="FERREDOXIN-THIOREDOXIN REDUCTASE, VARIABLE CHAIN"/>
    <property type="match status" value="1"/>
</dbReference>
<evidence type="ECO:0000259" key="5">
    <source>
        <dbReference type="Pfam" id="PF02941"/>
    </source>
</evidence>
<reference evidence="7" key="1">
    <citation type="journal article" date="2022" name="Proc. Natl. Acad. Sci. U.S.A.">
        <title>Life cycle and functional genomics of the unicellular red alga Galdieria for elucidating algal and plant evolution and industrial use.</title>
        <authorList>
            <person name="Hirooka S."/>
            <person name="Itabashi T."/>
            <person name="Ichinose T.M."/>
            <person name="Onuma R."/>
            <person name="Fujiwara T."/>
            <person name="Yamashita S."/>
            <person name="Jong L.W."/>
            <person name="Tomita R."/>
            <person name="Iwane A.H."/>
            <person name="Miyagishima S.Y."/>
        </authorList>
    </citation>
    <scope>NUCLEOTIDE SEQUENCE</scope>
    <source>
        <strain evidence="7">NBRC 102759</strain>
    </source>
</reference>
<comment type="caution">
    <text evidence="7">The sequence shown here is derived from an EMBL/GenBank/DDBJ whole genome shotgun (WGS) entry which is preliminary data.</text>
</comment>
<keyword evidence="1" id="KW-0560">Oxidoreductase</keyword>
<evidence type="ECO:0000313" key="6">
    <source>
        <dbReference type="EMBL" id="GJQ15104.1"/>
    </source>
</evidence>
<comment type="subunit">
    <text evidence="2">Heterodimer of subunit A (variable subunit) and subunit B (catalytic subunit). Heterodimeric FTR forms a complex with ferredoxin and thioredoxin.</text>
</comment>
<dbReference type="PANTHER" id="PTHR46937:SF4">
    <property type="entry name" value="FERREDOXIN-THIOREDOXIN REDUCTASE SUBUNIT A1, CHLOROPLASTIC"/>
    <property type="match status" value="1"/>
</dbReference>
<name>A0A9C7Q2J3_9RHOD</name>
<dbReference type="Gene3D" id="2.30.30.50">
    <property type="match status" value="1"/>
</dbReference>
<reference evidence="7" key="2">
    <citation type="submission" date="2022-01" db="EMBL/GenBank/DDBJ databases">
        <authorList>
            <person name="Hirooka S."/>
            <person name="Miyagishima S.Y."/>
        </authorList>
    </citation>
    <scope>NUCLEOTIDE SEQUENCE</scope>
    <source>
        <strain evidence="7">NBRC 102759</strain>
    </source>
</reference>
<dbReference type="Proteomes" id="UP001061958">
    <property type="component" value="Unassembled WGS sequence"/>
</dbReference>
<dbReference type="InterPro" id="IPR008990">
    <property type="entry name" value="Elect_transpt_acc-like_dom_sf"/>
</dbReference>
<dbReference type="AlphaFoldDB" id="A0A9C7Q2J3"/>
<protein>
    <recommendedName>
        <fullName evidence="5">Ferredoxin thioredoxin reductase alpha chain domain-containing protein</fullName>
    </recommendedName>
</protein>
<feature type="domain" description="Ferredoxin thioredoxin reductase alpha chain" evidence="5">
    <location>
        <begin position="71"/>
        <end position="139"/>
    </location>
</feature>
<gene>
    <name evidence="6" type="ORF">GpartN1_g6895.t1</name>
    <name evidence="7" type="ORF">GpartN1_g7079.t1</name>
</gene>
<evidence type="ECO:0000256" key="2">
    <source>
        <dbReference type="ARBA" id="ARBA00026011"/>
    </source>
</evidence>
<accession>A0A9C7Q2J3</accession>
<sequence length="149" mass="17108">MDWGMDQLCFQSTCPFLHRLSLHKKKGYLLQSHRWPKLLCLNHKKLLPILPSKMMSTFETQSEQRCGIRCGDLVQVKADLVVYHVPKMKGQGISLKDKVGKVIGFCDSYKGEPITANYPIVVEFTHDSLVFTSHLAVEELQRVQHNIQQ</sequence>
<evidence type="ECO:0000313" key="8">
    <source>
        <dbReference type="Proteomes" id="UP001061958"/>
    </source>
</evidence>
<organism evidence="7 8">
    <name type="scientific">Galdieria partita</name>
    <dbReference type="NCBI Taxonomy" id="83374"/>
    <lineage>
        <taxon>Eukaryota</taxon>
        <taxon>Rhodophyta</taxon>
        <taxon>Bangiophyceae</taxon>
        <taxon>Galdieriales</taxon>
        <taxon>Galdieriaceae</taxon>
        <taxon>Galdieria</taxon>
    </lineage>
</organism>
<dbReference type="SUPFAM" id="SSF50090">
    <property type="entry name" value="Electron transport accessory proteins"/>
    <property type="match status" value="1"/>
</dbReference>
<evidence type="ECO:0000313" key="7">
    <source>
        <dbReference type="EMBL" id="GJQ15288.1"/>
    </source>
</evidence>
<comment type="similarity">
    <text evidence="4">Belongs to the ferredoxin thioredoxin reductase alpha subunit family.</text>
</comment>
<dbReference type="Pfam" id="PF02941">
    <property type="entry name" value="FeThRed_A"/>
    <property type="match status" value="1"/>
</dbReference>
<dbReference type="InterPro" id="IPR004207">
    <property type="entry name" value="Fd_thioredoxin_Rdtase_alpha"/>
</dbReference>
<evidence type="ECO:0000256" key="4">
    <source>
        <dbReference type="ARBA" id="ARBA00034490"/>
    </source>
</evidence>
<evidence type="ECO:0000256" key="1">
    <source>
        <dbReference type="ARBA" id="ARBA00023002"/>
    </source>
</evidence>
<proteinExistence type="inferred from homology"/>
<dbReference type="EMBL" id="BQMJ01000064">
    <property type="protein sequence ID" value="GJQ15104.1"/>
    <property type="molecule type" value="Genomic_DNA"/>
</dbReference>
<comment type="function">
    <text evidence="3">Variable subunit of the ferredoxin-thioredoxin reductase (FTR), which catalyzes the two-electron reduction of thioredoxins by the electrons provided by reduced ferredoxin.</text>
</comment>
<evidence type="ECO:0000256" key="3">
    <source>
        <dbReference type="ARBA" id="ARBA00034474"/>
    </source>
</evidence>
<dbReference type="EMBL" id="BQMJ01000067">
    <property type="protein sequence ID" value="GJQ15288.1"/>
    <property type="molecule type" value="Genomic_DNA"/>
</dbReference>
<dbReference type="GO" id="GO:0016491">
    <property type="term" value="F:oxidoreductase activity"/>
    <property type="evidence" value="ECO:0007669"/>
    <property type="project" value="UniProtKB-KW"/>
</dbReference>
<keyword evidence="8" id="KW-1185">Reference proteome</keyword>